<proteinExistence type="predicted"/>
<dbReference type="RefSeq" id="WP_054717289.1">
    <property type="nucleotide sequence ID" value="NZ_AZEU01000330.1"/>
</dbReference>
<organism evidence="1 2">
    <name type="scientific">Lacticaseibacillus manihotivorans DSM 13343 = JCM 12514</name>
    <dbReference type="NCBI Taxonomy" id="1423769"/>
    <lineage>
        <taxon>Bacteria</taxon>
        <taxon>Bacillati</taxon>
        <taxon>Bacillota</taxon>
        <taxon>Bacilli</taxon>
        <taxon>Lactobacillales</taxon>
        <taxon>Lactobacillaceae</taxon>
        <taxon>Lacticaseibacillus</taxon>
    </lineage>
</organism>
<accession>A0A0R1Q3B2</accession>
<comment type="caution">
    <text evidence="1">The sequence shown here is derived from an EMBL/GenBank/DDBJ whole genome shotgun (WGS) entry which is preliminary data.</text>
</comment>
<dbReference type="Proteomes" id="UP000051790">
    <property type="component" value="Unassembled WGS sequence"/>
</dbReference>
<dbReference type="PATRIC" id="fig|1423769.4.peg.3158"/>
<name>A0A0R1Q3B2_9LACO</name>
<dbReference type="EMBL" id="AZEU01000330">
    <property type="protein sequence ID" value="KRL36698.1"/>
    <property type="molecule type" value="Genomic_DNA"/>
</dbReference>
<evidence type="ECO:0000313" key="2">
    <source>
        <dbReference type="Proteomes" id="UP000051790"/>
    </source>
</evidence>
<sequence length="83" mass="9435">MPRAIRQTCAAADFDAIAQLLKTLADYEQRGILNELLVSLQCGHSLQERLLIMRQWARVHSRNRLLGDCDAVLNVLEAYQLGR</sequence>
<dbReference type="AlphaFoldDB" id="A0A0R1Q3B2"/>
<evidence type="ECO:0000313" key="1">
    <source>
        <dbReference type="EMBL" id="KRL36698.1"/>
    </source>
</evidence>
<gene>
    <name evidence="1" type="ORF">FD01_GL002928</name>
</gene>
<keyword evidence="2" id="KW-1185">Reference proteome</keyword>
<protein>
    <submittedName>
        <fullName evidence="1">Uncharacterized protein</fullName>
    </submittedName>
</protein>
<reference evidence="1 2" key="1">
    <citation type="journal article" date="2015" name="Genome Announc.">
        <title>Expanding the biotechnology potential of lactobacilli through comparative genomics of 213 strains and associated genera.</title>
        <authorList>
            <person name="Sun Z."/>
            <person name="Harris H.M."/>
            <person name="McCann A."/>
            <person name="Guo C."/>
            <person name="Argimon S."/>
            <person name="Zhang W."/>
            <person name="Yang X."/>
            <person name="Jeffery I.B."/>
            <person name="Cooney J.C."/>
            <person name="Kagawa T.F."/>
            <person name="Liu W."/>
            <person name="Song Y."/>
            <person name="Salvetti E."/>
            <person name="Wrobel A."/>
            <person name="Rasinkangas P."/>
            <person name="Parkhill J."/>
            <person name="Rea M.C."/>
            <person name="O'Sullivan O."/>
            <person name="Ritari J."/>
            <person name="Douillard F.P."/>
            <person name="Paul Ross R."/>
            <person name="Yang R."/>
            <person name="Briner A.E."/>
            <person name="Felis G.E."/>
            <person name="de Vos W.M."/>
            <person name="Barrangou R."/>
            <person name="Klaenhammer T.R."/>
            <person name="Caufield P.W."/>
            <person name="Cui Y."/>
            <person name="Zhang H."/>
            <person name="O'Toole P.W."/>
        </authorList>
    </citation>
    <scope>NUCLEOTIDE SEQUENCE [LARGE SCALE GENOMIC DNA]</scope>
    <source>
        <strain evidence="1 2">DSM 13343</strain>
    </source>
</reference>